<dbReference type="Proteomes" id="UP000326565">
    <property type="component" value="Unassembled WGS sequence"/>
</dbReference>
<keyword evidence="3" id="KW-1185">Reference proteome</keyword>
<reference evidence="2 3" key="1">
    <citation type="submission" date="2019-04" db="EMBL/GenBank/DDBJ databases">
        <title>Friends and foes A comparative genomics study of 23 Aspergillus species from section Flavi.</title>
        <authorList>
            <consortium name="DOE Joint Genome Institute"/>
            <person name="Kjaerbolling I."/>
            <person name="Vesth T."/>
            <person name="Frisvad J.C."/>
            <person name="Nybo J.L."/>
            <person name="Theobald S."/>
            <person name="Kildgaard S."/>
            <person name="Isbrandt T."/>
            <person name="Kuo A."/>
            <person name="Sato A."/>
            <person name="Lyhne E.K."/>
            <person name="Kogle M.E."/>
            <person name="Wiebenga A."/>
            <person name="Kun R.S."/>
            <person name="Lubbers R.J."/>
            <person name="Makela M.R."/>
            <person name="Barry K."/>
            <person name="Chovatia M."/>
            <person name="Clum A."/>
            <person name="Daum C."/>
            <person name="Haridas S."/>
            <person name="He G."/>
            <person name="LaButti K."/>
            <person name="Lipzen A."/>
            <person name="Mondo S."/>
            <person name="Riley R."/>
            <person name="Salamov A."/>
            <person name="Simmons B.A."/>
            <person name="Magnuson J.K."/>
            <person name="Henrissat B."/>
            <person name="Mortensen U.H."/>
            <person name="Larsen T.O."/>
            <person name="Devries R.P."/>
            <person name="Grigoriev I.V."/>
            <person name="Machida M."/>
            <person name="Baker S.E."/>
            <person name="Andersen M.R."/>
        </authorList>
    </citation>
    <scope>NUCLEOTIDE SEQUENCE [LARGE SCALE GENOMIC DNA]</scope>
    <source>
        <strain evidence="2 3">CBS 151.66</strain>
    </source>
</reference>
<accession>A0A5N5WKR9</accession>
<name>A0A5N5WKR9_9EURO</name>
<evidence type="ECO:0000313" key="2">
    <source>
        <dbReference type="EMBL" id="KAB8068277.1"/>
    </source>
</evidence>
<keyword evidence="1" id="KW-1133">Transmembrane helix</keyword>
<protein>
    <recommendedName>
        <fullName evidence="4">Transmembrane protein</fullName>
    </recommendedName>
</protein>
<sequence length="226" mass="26336">MLLLLDLQRQNPHQPPTKTRKLNGTAAHFSPFRTLSRSLCLFFFSPALSSFYYSVFPLPTQTPPPSRPNLSPLRPIRHPFIRCLWMRASSDFHSLPIQFLFSLNLTTQEKSIIKKRQHFKKEKPGIYFFFSFFFSHLILFSNFLRSCFFFFSLLPFHRSIYRLVCLNKGSVPGRGPESVNPLGGCTEILRRIRFSWVLRLLYAPSLLHLSCMICCSILLFFPPPPD</sequence>
<gene>
    <name evidence="2" type="ORF">BDV29DRAFT_72135</name>
</gene>
<dbReference type="EMBL" id="ML732403">
    <property type="protein sequence ID" value="KAB8068277.1"/>
    <property type="molecule type" value="Genomic_DNA"/>
</dbReference>
<keyword evidence="1" id="KW-0472">Membrane</keyword>
<feature type="transmembrane region" description="Helical" evidence="1">
    <location>
        <begin position="200"/>
        <end position="221"/>
    </location>
</feature>
<organism evidence="2 3">
    <name type="scientific">Aspergillus leporis</name>
    <dbReference type="NCBI Taxonomy" id="41062"/>
    <lineage>
        <taxon>Eukaryota</taxon>
        <taxon>Fungi</taxon>
        <taxon>Dikarya</taxon>
        <taxon>Ascomycota</taxon>
        <taxon>Pezizomycotina</taxon>
        <taxon>Eurotiomycetes</taxon>
        <taxon>Eurotiomycetidae</taxon>
        <taxon>Eurotiales</taxon>
        <taxon>Aspergillaceae</taxon>
        <taxon>Aspergillus</taxon>
        <taxon>Aspergillus subgen. Circumdati</taxon>
    </lineage>
</organism>
<evidence type="ECO:0000313" key="3">
    <source>
        <dbReference type="Proteomes" id="UP000326565"/>
    </source>
</evidence>
<evidence type="ECO:0008006" key="4">
    <source>
        <dbReference type="Google" id="ProtNLM"/>
    </source>
</evidence>
<evidence type="ECO:0000256" key="1">
    <source>
        <dbReference type="SAM" id="Phobius"/>
    </source>
</evidence>
<keyword evidence="1" id="KW-0812">Transmembrane</keyword>
<proteinExistence type="predicted"/>
<feature type="transmembrane region" description="Helical" evidence="1">
    <location>
        <begin position="126"/>
        <end position="154"/>
    </location>
</feature>
<dbReference type="AlphaFoldDB" id="A0A5N5WKR9"/>